<dbReference type="Pfam" id="PF05258">
    <property type="entry name" value="DciA"/>
    <property type="match status" value="1"/>
</dbReference>
<dbReference type="OrthoDB" id="5683143at2"/>
<keyword evidence="2" id="KW-1185">Reference proteome</keyword>
<comment type="caution">
    <text evidence="1">The sequence shown here is derived from an EMBL/GenBank/DDBJ whole genome shotgun (WGS) entry which is preliminary data.</text>
</comment>
<protein>
    <submittedName>
        <fullName evidence="1">Uncharacterized protein DUF721</fullName>
    </submittedName>
</protein>
<dbReference type="RefSeq" id="WP_132500497.1">
    <property type="nucleotide sequence ID" value="NZ_LVXA01000001.1"/>
</dbReference>
<dbReference type="AlphaFoldDB" id="A0A4R2NCX0"/>
<dbReference type="Proteomes" id="UP000295537">
    <property type="component" value="Unassembled WGS sequence"/>
</dbReference>
<dbReference type="EMBL" id="SLXJ01000001">
    <property type="protein sequence ID" value="TCP18895.1"/>
    <property type="molecule type" value="Genomic_DNA"/>
</dbReference>
<accession>A0A4R2NCX0</accession>
<dbReference type="InterPro" id="IPR007922">
    <property type="entry name" value="DciA-like"/>
</dbReference>
<evidence type="ECO:0000313" key="2">
    <source>
        <dbReference type="Proteomes" id="UP000295537"/>
    </source>
</evidence>
<proteinExistence type="predicted"/>
<sequence length="103" mass="12143">MKKQAIKNISEVLQQSAFAHIVERNNQLQTINFTLKPLLPKTYQQFYRIINANDDTLTIEVPNATVRQGLWLEQHQLLRLIQQTLPQIQTLRFVINPDFKPIY</sequence>
<name>A0A4R2NCX0_9PAST</name>
<reference evidence="1 2" key="1">
    <citation type="submission" date="2019-03" db="EMBL/GenBank/DDBJ databases">
        <title>Genomic Encyclopedia of Type Strains, Phase IV (KMG-IV): sequencing the most valuable type-strain genomes for metagenomic binning, comparative biology and taxonomic classification.</title>
        <authorList>
            <person name="Goeker M."/>
        </authorList>
    </citation>
    <scope>NUCLEOTIDE SEQUENCE [LARGE SCALE GENOMIC DNA]</scope>
    <source>
        <strain evidence="1 2">DSM 16380</strain>
    </source>
</reference>
<organism evidence="1 2">
    <name type="scientific">Nicoletella semolina</name>
    <dbReference type="NCBI Taxonomy" id="271160"/>
    <lineage>
        <taxon>Bacteria</taxon>
        <taxon>Pseudomonadati</taxon>
        <taxon>Pseudomonadota</taxon>
        <taxon>Gammaproteobacteria</taxon>
        <taxon>Pasteurellales</taxon>
        <taxon>Pasteurellaceae</taxon>
        <taxon>Nicoletella</taxon>
    </lineage>
</organism>
<evidence type="ECO:0000313" key="1">
    <source>
        <dbReference type="EMBL" id="TCP18895.1"/>
    </source>
</evidence>
<gene>
    <name evidence="1" type="ORF">EV693_101162</name>
</gene>